<dbReference type="OrthoDB" id="9806726at2"/>
<dbReference type="GO" id="GO:0005524">
    <property type="term" value="F:ATP binding"/>
    <property type="evidence" value="ECO:0007669"/>
    <property type="project" value="UniProtKB-KW"/>
</dbReference>
<comment type="similarity">
    <text evidence="1">Belongs to the ABC transporter superfamily.</text>
</comment>
<proteinExistence type="inferred from homology"/>
<accession>A0A379MU01</accession>
<evidence type="ECO:0000256" key="4">
    <source>
        <dbReference type="ARBA" id="ARBA00022840"/>
    </source>
</evidence>
<dbReference type="InterPro" id="IPR027417">
    <property type="entry name" value="P-loop_NTPase"/>
</dbReference>
<dbReference type="InterPro" id="IPR003439">
    <property type="entry name" value="ABC_transporter-like_ATP-bd"/>
</dbReference>
<dbReference type="Proteomes" id="UP000255233">
    <property type="component" value="Unassembled WGS sequence"/>
</dbReference>
<dbReference type="InterPro" id="IPR050153">
    <property type="entry name" value="Metal_Ion_Import_ABC"/>
</dbReference>
<keyword evidence="2" id="KW-0813">Transport</keyword>
<dbReference type="Pfam" id="PF00005">
    <property type="entry name" value="ABC_tran"/>
    <property type="match status" value="1"/>
</dbReference>
<evidence type="ECO:0000256" key="1">
    <source>
        <dbReference type="ARBA" id="ARBA00005417"/>
    </source>
</evidence>
<keyword evidence="7" id="KW-1185">Reference proteome</keyword>
<dbReference type="PROSITE" id="PS50893">
    <property type="entry name" value="ABC_TRANSPORTER_2"/>
    <property type="match status" value="1"/>
</dbReference>
<evidence type="ECO:0000256" key="3">
    <source>
        <dbReference type="ARBA" id="ARBA00022741"/>
    </source>
</evidence>
<protein>
    <submittedName>
        <fullName evidence="6">Zinc import ATP-binding protein ZnuC</fullName>
        <ecNumber evidence="6">3.6.3.-</ecNumber>
    </submittedName>
</protein>
<sequence>MELIRIRNLAVGYPGEPPVVTGIELTVRDRDYIGVIGPNGGGKTTFIRTLTGALPPLAGKIEPASGNLRLGYLPQIKSIDKTFPLSVTDVVMSGLLSGKGLFGRYGRNERERAKKLLDEIGVGRLAGRAVGELSGGELQRVLLCRALIADPQLLILDEPTTFVDNKFEKELYELLAELNRRMAIVMVSHDLGTISRYVKSIVCINRCFHYHPSNIISAEQLREYDCPIQLISHGPVPHTVLSQHQGCACCDRPKQETR</sequence>
<dbReference type="PANTHER" id="PTHR42734:SF17">
    <property type="entry name" value="METAL TRANSPORT SYSTEM ATP-BINDING PROTEIN TM_0124-RELATED"/>
    <property type="match status" value="1"/>
</dbReference>
<keyword evidence="4 6" id="KW-0067">ATP-binding</keyword>
<organism evidence="6 7">
    <name type="scientific">Rikenella microfusus</name>
    <dbReference type="NCBI Taxonomy" id="28139"/>
    <lineage>
        <taxon>Bacteria</taxon>
        <taxon>Pseudomonadati</taxon>
        <taxon>Bacteroidota</taxon>
        <taxon>Bacteroidia</taxon>
        <taxon>Bacteroidales</taxon>
        <taxon>Rikenellaceae</taxon>
        <taxon>Rikenella</taxon>
    </lineage>
</organism>
<dbReference type="InterPro" id="IPR003593">
    <property type="entry name" value="AAA+_ATPase"/>
</dbReference>
<keyword evidence="3" id="KW-0547">Nucleotide-binding</keyword>
<name>A0A379MU01_9BACT</name>
<dbReference type="GO" id="GO:0016887">
    <property type="term" value="F:ATP hydrolysis activity"/>
    <property type="evidence" value="ECO:0007669"/>
    <property type="project" value="InterPro"/>
</dbReference>
<reference evidence="6 7" key="1">
    <citation type="submission" date="2018-06" db="EMBL/GenBank/DDBJ databases">
        <authorList>
            <consortium name="Pathogen Informatics"/>
            <person name="Doyle S."/>
        </authorList>
    </citation>
    <scope>NUCLEOTIDE SEQUENCE [LARGE SCALE GENOMIC DNA]</scope>
    <source>
        <strain evidence="6 7">NCTC11190</strain>
    </source>
</reference>
<keyword evidence="6" id="KW-0378">Hydrolase</keyword>
<dbReference type="Gene3D" id="3.40.50.300">
    <property type="entry name" value="P-loop containing nucleotide triphosphate hydrolases"/>
    <property type="match status" value="1"/>
</dbReference>
<dbReference type="CDD" id="cd03235">
    <property type="entry name" value="ABC_Metallic_Cations"/>
    <property type="match status" value="1"/>
</dbReference>
<dbReference type="PANTHER" id="PTHR42734">
    <property type="entry name" value="METAL TRANSPORT SYSTEM ATP-BINDING PROTEIN TM_0124-RELATED"/>
    <property type="match status" value="1"/>
</dbReference>
<dbReference type="RefSeq" id="WP_027291729.1">
    <property type="nucleotide sequence ID" value="NZ_CANTWR010000001.1"/>
</dbReference>
<evidence type="ECO:0000313" key="7">
    <source>
        <dbReference type="Proteomes" id="UP000255233"/>
    </source>
</evidence>
<gene>
    <name evidence="6" type="primary">znuC</name>
    <name evidence="6" type="ORF">NCTC11190_01623</name>
</gene>
<dbReference type="SUPFAM" id="SSF52540">
    <property type="entry name" value="P-loop containing nucleoside triphosphate hydrolases"/>
    <property type="match status" value="1"/>
</dbReference>
<evidence type="ECO:0000256" key="2">
    <source>
        <dbReference type="ARBA" id="ARBA00022448"/>
    </source>
</evidence>
<dbReference type="PROSITE" id="PS00211">
    <property type="entry name" value="ABC_TRANSPORTER_1"/>
    <property type="match status" value="1"/>
</dbReference>
<dbReference type="InterPro" id="IPR017871">
    <property type="entry name" value="ABC_transporter-like_CS"/>
</dbReference>
<feature type="domain" description="ABC transporter" evidence="5">
    <location>
        <begin position="4"/>
        <end position="231"/>
    </location>
</feature>
<evidence type="ECO:0000313" key="6">
    <source>
        <dbReference type="EMBL" id="SUE34400.1"/>
    </source>
</evidence>
<dbReference type="EC" id="3.6.3.-" evidence="6"/>
<dbReference type="STRING" id="880526.GCA_000427365_02196"/>
<dbReference type="EMBL" id="UGVL01000001">
    <property type="protein sequence ID" value="SUE34400.1"/>
    <property type="molecule type" value="Genomic_DNA"/>
</dbReference>
<dbReference type="SMART" id="SM00382">
    <property type="entry name" value="AAA"/>
    <property type="match status" value="1"/>
</dbReference>
<evidence type="ECO:0000259" key="5">
    <source>
        <dbReference type="PROSITE" id="PS50893"/>
    </source>
</evidence>
<dbReference type="AlphaFoldDB" id="A0A379MU01"/>